<keyword evidence="5" id="KW-0539">Nucleus</keyword>
<evidence type="ECO:0000256" key="2">
    <source>
        <dbReference type="ARBA" id="ARBA00022723"/>
    </source>
</evidence>
<dbReference type="OrthoDB" id="3862662at2759"/>
<evidence type="ECO:0000256" key="1">
    <source>
        <dbReference type="ARBA" id="ARBA00004123"/>
    </source>
</evidence>
<evidence type="ECO:0000313" key="8">
    <source>
        <dbReference type="Proteomes" id="UP000799772"/>
    </source>
</evidence>
<dbReference type="SMART" id="SM00906">
    <property type="entry name" value="Fungal_trans"/>
    <property type="match status" value="1"/>
</dbReference>
<sequence length="346" mass="38509">MRLVLDPPPMGEDPKTSSYLAAKYLLVDLEAAGIPTVETLQALMLITLYEIGHAIYPAAYMSVSLCARMAIALGMDKVTLASCTEMHVLEFEKRKRMWWTALLLDRYVSIGCPGRQLATKGPKLDDPLPDDDNWDASVRTPAVHNPMTLASDLEIKVCPFARLAQATNLLELVLSHVASGGADPKYSEEEVLQLSKTLIALAKLAESEMNNSTSPANCSTQSLCRSALYVLHQHYLSESEKDAAMSPTYCEHAERCLVECSEDTLSHLRSLLKNDTNGPNMVPLLSLPSLYQAAVVQTRLFRKSEDEDIQKSVGFLKATLKAKRQQWRVAETYLRMLEAREVMEFL</sequence>
<organism evidence="7 8">
    <name type="scientific">Rhizodiscina lignyota</name>
    <dbReference type="NCBI Taxonomy" id="1504668"/>
    <lineage>
        <taxon>Eukaryota</taxon>
        <taxon>Fungi</taxon>
        <taxon>Dikarya</taxon>
        <taxon>Ascomycota</taxon>
        <taxon>Pezizomycotina</taxon>
        <taxon>Dothideomycetes</taxon>
        <taxon>Pleosporomycetidae</taxon>
        <taxon>Aulographales</taxon>
        <taxon>Rhizodiscinaceae</taxon>
        <taxon>Rhizodiscina</taxon>
    </lineage>
</organism>
<dbReference type="PANTHER" id="PTHR47338:SF20">
    <property type="entry name" value="ZN(II)2CYS6 TRANSCRIPTION FACTOR (EUROFUNG)"/>
    <property type="match status" value="1"/>
</dbReference>
<dbReference type="EMBL" id="ML978125">
    <property type="protein sequence ID" value="KAF2099952.1"/>
    <property type="molecule type" value="Genomic_DNA"/>
</dbReference>
<dbReference type="InterPro" id="IPR050815">
    <property type="entry name" value="TF_fung"/>
</dbReference>
<evidence type="ECO:0000256" key="5">
    <source>
        <dbReference type="ARBA" id="ARBA00023242"/>
    </source>
</evidence>
<dbReference type="CDD" id="cd12148">
    <property type="entry name" value="fungal_TF_MHR"/>
    <property type="match status" value="1"/>
</dbReference>
<dbReference type="GO" id="GO:0008270">
    <property type="term" value="F:zinc ion binding"/>
    <property type="evidence" value="ECO:0007669"/>
    <property type="project" value="InterPro"/>
</dbReference>
<feature type="domain" description="Xylanolytic transcriptional activator regulatory" evidence="6">
    <location>
        <begin position="59"/>
        <end position="135"/>
    </location>
</feature>
<gene>
    <name evidence="7" type="ORF">NA57DRAFT_75453</name>
</gene>
<proteinExistence type="predicted"/>
<dbReference type="Proteomes" id="UP000799772">
    <property type="component" value="Unassembled WGS sequence"/>
</dbReference>
<dbReference type="Pfam" id="PF04082">
    <property type="entry name" value="Fungal_trans"/>
    <property type="match status" value="1"/>
</dbReference>
<dbReference type="PANTHER" id="PTHR47338">
    <property type="entry name" value="ZN(II)2CYS6 TRANSCRIPTION FACTOR (EUROFUNG)-RELATED"/>
    <property type="match status" value="1"/>
</dbReference>
<evidence type="ECO:0000256" key="3">
    <source>
        <dbReference type="ARBA" id="ARBA00023015"/>
    </source>
</evidence>
<keyword evidence="4" id="KW-0804">Transcription</keyword>
<dbReference type="GO" id="GO:0005634">
    <property type="term" value="C:nucleus"/>
    <property type="evidence" value="ECO:0007669"/>
    <property type="project" value="UniProtKB-SubCell"/>
</dbReference>
<dbReference type="InterPro" id="IPR007219">
    <property type="entry name" value="XnlR_reg_dom"/>
</dbReference>
<comment type="caution">
    <text evidence="7">The sequence shown here is derived from an EMBL/GenBank/DDBJ whole genome shotgun (WGS) entry which is preliminary data.</text>
</comment>
<evidence type="ECO:0000313" key="7">
    <source>
        <dbReference type="EMBL" id="KAF2099952.1"/>
    </source>
</evidence>
<keyword evidence="2" id="KW-0479">Metal-binding</keyword>
<keyword evidence="8" id="KW-1185">Reference proteome</keyword>
<evidence type="ECO:0000256" key="4">
    <source>
        <dbReference type="ARBA" id="ARBA00023163"/>
    </source>
</evidence>
<keyword evidence="3" id="KW-0805">Transcription regulation</keyword>
<protein>
    <recommendedName>
        <fullName evidence="6">Xylanolytic transcriptional activator regulatory domain-containing protein</fullName>
    </recommendedName>
</protein>
<dbReference type="GO" id="GO:0003677">
    <property type="term" value="F:DNA binding"/>
    <property type="evidence" value="ECO:0007669"/>
    <property type="project" value="InterPro"/>
</dbReference>
<comment type="subcellular location">
    <subcellularLocation>
        <location evidence="1">Nucleus</location>
    </subcellularLocation>
</comment>
<name>A0A9P4IHX1_9PEZI</name>
<dbReference type="GO" id="GO:0000981">
    <property type="term" value="F:DNA-binding transcription factor activity, RNA polymerase II-specific"/>
    <property type="evidence" value="ECO:0007669"/>
    <property type="project" value="InterPro"/>
</dbReference>
<dbReference type="GO" id="GO:0006351">
    <property type="term" value="P:DNA-templated transcription"/>
    <property type="evidence" value="ECO:0007669"/>
    <property type="project" value="InterPro"/>
</dbReference>
<reference evidence="7" key="1">
    <citation type="journal article" date="2020" name="Stud. Mycol.">
        <title>101 Dothideomycetes genomes: a test case for predicting lifestyles and emergence of pathogens.</title>
        <authorList>
            <person name="Haridas S."/>
            <person name="Albert R."/>
            <person name="Binder M."/>
            <person name="Bloem J."/>
            <person name="Labutti K."/>
            <person name="Salamov A."/>
            <person name="Andreopoulos B."/>
            <person name="Baker S."/>
            <person name="Barry K."/>
            <person name="Bills G."/>
            <person name="Bluhm B."/>
            <person name="Cannon C."/>
            <person name="Castanera R."/>
            <person name="Culley D."/>
            <person name="Daum C."/>
            <person name="Ezra D."/>
            <person name="Gonzalez J."/>
            <person name="Henrissat B."/>
            <person name="Kuo A."/>
            <person name="Liang C."/>
            <person name="Lipzen A."/>
            <person name="Lutzoni F."/>
            <person name="Magnuson J."/>
            <person name="Mondo S."/>
            <person name="Nolan M."/>
            <person name="Ohm R."/>
            <person name="Pangilinan J."/>
            <person name="Park H.-J."/>
            <person name="Ramirez L."/>
            <person name="Alfaro M."/>
            <person name="Sun H."/>
            <person name="Tritt A."/>
            <person name="Yoshinaga Y."/>
            <person name="Zwiers L.-H."/>
            <person name="Turgeon B."/>
            <person name="Goodwin S."/>
            <person name="Spatafora J."/>
            <person name="Crous P."/>
            <person name="Grigoriev I."/>
        </authorList>
    </citation>
    <scope>NUCLEOTIDE SEQUENCE</scope>
    <source>
        <strain evidence="7">CBS 133067</strain>
    </source>
</reference>
<evidence type="ECO:0000259" key="6">
    <source>
        <dbReference type="SMART" id="SM00906"/>
    </source>
</evidence>
<dbReference type="AlphaFoldDB" id="A0A9P4IHX1"/>
<accession>A0A9P4IHX1</accession>